<feature type="coiled-coil region" evidence="1">
    <location>
        <begin position="51"/>
        <end position="106"/>
    </location>
</feature>
<accession>A0A8J2KIM1</accession>
<feature type="non-terminal residue" evidence="2">
    <location>
        <position position="411"/>
    </location>
</feature>
<proteinExistence type="predicted"/>
<evidence type="ECO:0000313" key="3">
    <source>
        <dbReference type="Proteomes" id="UP000708208"/>
    </source>
</evidence>
<name>A0A8J2KIM1_9HEXA</name>
<protein>
    <submittedName>
        <fullName evidence="2">Uncharacterized protein</fullName>
    </submittedName>
</protein>
<gene>
    <name evidence="2" type="ORF">AFUS01_LOCUS25878</name>
</gene>
<keyword evidence="1" id="KW-0175">Coiled coil</keyword>
<dbReference type="EMBL" id="CAJVCH010338130">
    <property type="protein sequence ID" value="CAG7815180.1"/>
    <property type="molecule type" value="Genomic_DNA"/>
</dbReference>
<organism evidence="2 3">
    <name type="scientific">Allacma fusca</name>
    <dbReference type="NCBI Taxonomy" id="39272"/>
    <lineage>
        <taxon>Eukaryota</taxon>
        <taxon>Metazoa</taxon>
        <taxon>Ecdysozoa</taxon>
        <taxon>Arthropoda</taxon>
        <taxon>Hexapoda</taxon>
        <taxon>Collembola</taxon>
        <taxon>Symphypleona</taxon>
        <taxon>Sminthuridae</taxon>
        <taxon>Allacma</taxon>
    </lineage>
</organism>
<dbReference type="Proteomes" id="UP000708208">
    <property type="component" value="Unassembled WGS sequence"/>
</dbReference>
<comment type="caution">
    <text evidence="2">The sequence shown here is derived from an EMBL/GenBank/DDBJ whole genome shotgun (WGS) entry which is preliminary data.</text>
</comment>
<reference evidence="2" key="1">
    <citation type="submission" date="2021-06" db="EMBL/GenBank/DDBJ databases">
        <authorList>
            <person name="Hodson N. C."/>
            <person name="Mongue J. A."/>
            <person name="Jaron S. K."/>
        </authorList>
    </citation>
    <scope>NUCLEOTIDE SEQUENCE</scope>
</reference>
<evidence type="ECO:0000313" key="2">
    <source>
        <dbReference type="EMBL" id="CAG7815180.1"/>
    </source>
</evidence>
<feature type="non-terminal residue" evidence="2">
    <location>
        <position position="1"/>
    </location>
</feature>
<keyword evidence="3" id="KW-1185">Reference proteome</keyword>
<evidence type="ECO:0000256" key="1">
    <source>
        <dbReference type="SAM" id="Coils"/>
    </source>
</evidence>
<sequence length="411" mass="48073">GVYKELEILCGAPKGNNGEKCRVPNRFIDYKTINISTVSIPTAIGAYVTANSLLQSNLNNANERITTLTENLQEHQIQIQHWQGLYEETKRDYDRQEEYYKDLSKRLYDSEFRCQQMENELKTTGLRNTYNLDGTVRTNQRTVERREITLETNGNITISNQKENVKTSTFNSTFNFNGIPVDISNIPSTSSGYMHEEDLLRKTPTDKHDVQSADTIKRENKKPTLEELLYEPKDSDNYKDFDNEDYTEVLDYEKNRTQEMILPRRNVLFWDNLFIHNGQKVKQPVVLTTRELMKECDAKNQHFDWPLIPSNIQYRPVRQYHYVRIYEHNQTQLYFLNNFLTIADGLLYGAIREAIFDTVPKRRYEESALGGAFVSTAMFKSNIEFCVKQMPENVAVSAGAHDLRQQRKFLY</sequence>
<dbReference type="AlphaFoldDB" id="A0A8J2KIM1"/>